<dbReference type="GO" id="GO:0006506">
    <property type="term" value="P:GPI anchor biosynthetic process"/>
    <property type="evidence" value="ECO:0007669"/>
    <property type="project" value="TreeGrafter"/>
</dbReference>
<dbReference type="GO" id="GO:0004519">
    <property type="term" value="F:endonuclease activity"/>
    <property type="evidence" value="ECO:0007669"/>
    <property type="project" value="UniProtKB-KW"/>
</dbReference>
<keyword evidence="3" id="KW-1185">Reference proteome</keyword>
<evidence type="ECO:0000259" key="1">
    <source>
        <dbReference type="Pfam" id="PF03372"/>
    </source>
</evidence>
<dbReference type="AlphaFoldDB" id="A0A3E0WXJ7"/>
<dbReference type="SUPFAM" id="SSF56219">
    <property type="entry name" value="DNase I-like"/>
    <property type="match status" value="1"/>
</dbReference>
<dbReference type="Proteomes" id="UP000256763">
    <property type="component" value="Unassembled WGS sequence"/>
</dbReference>
<proteinExistence type="predicted"/>
<keyword evidence="2" id="KW-0255">Endonuclease</keyword>
<name>A0A3E0WXJ7_9GAMM</name>
<dbReference type="InterPro" id="IPR036691">
    <property type="entry name" value="Endo/exonu/phosph_ase_sf"/>
</dbReference>
<dbReference type="Gene3D" id="3.60.10.10">
    <property type="entry name" value="Endonuclease/exonuclease/phosphatase"/>
    <property type="match status" value="1"/>
</dbReference>
<evidence type="ECO:0000313" key="3">
    <source>
        <dbReference type="Proteomes" id="UP000256763"/>
    </source>
</evidence>
<feature type="domain" description="Endonuclease/exonuclease/phosphatase" evidence="1">
    <location>
        <begin position="1"/>
        <end position="229"/>
    </location>
</feature>
<dbReference type="InterPro" id="IPR051916">
    <property type="entry name" value="GPI-anchor_lipid_remodeler"/>
</dbReference>
<dbReference type="GO" id="GO:0016020">
    <property type="term" value="C:membrane"/>
    <property type="evidence" value="ECO:0007669"/>
    <property type="project" value="GOC"/>
</dbReference>
<gene>
    <name evidence="2" type="ORF">CAL65_09560</name>
</gene>
<accession>A0A3E0WXJ7</accession>
<evidence type="ECO:0000313" key="2">
    <source>
        <dbReference type="EMBL" id="RFA37528.1"/>
    </source>
</evidence>
<keyword evidence="2" id="KW-0378">Hydrolase</keyword>
<keyword evidence="2" id="KW-0540">Nuclease</keyword>
<dbReference type="EMBL" id="NFZW01000007">
    <property type="protein sequence ID" value="RFA37528.1"/>
    <property type="molecule type" value="Genomic_DNA"/>
</dbReference>
<comment type="caution">
    <text evidence="2">The sequence shown here is derived from an EMBL/GenBank/DDBJ whole genome shotgun (WGS) entry which is preliminary data.</text>
</comment>
<dbReference type="PANTHER" id="PTHR14859:SF15">
    <property type="entry name" value="ENDONUCLEASE_EXONUCLEASE_PHOSPHATASE DOMAIN-CONTAINING PROTEIN"/>
    <property type="match status" value="1"/>
</dbReference>
<dbReference type="PANTHER" id="PTHR14859">
    <property type="entry name" value="CALCOFLUOR WHITE HYPERSENSITIVE PROTEIN PRECURSOR"/>
    <property type="match status" value="1"/>
</dbReference>
<dbReference type="InterPro" id="IPR005135">
    <property type="entry name" value="Endo/exonuclease/phosphatase"/>
</dbReference>
<organism evidence="2 3">
    <name type="scientific">Alkalilimnicola ehrlichii</name>
    <dbReference type="NCBI Taxonomy" id="351052"/>
    <lineage>
        <taxon>Bacteria</taxon>
        <taxon>Pseudomonadati</taxon>
        <taxon>Pseudomonadota</taxon>
        <taxon>Gammaproteobacteria</taxon>
        <taxon>Chromatiales</taxon>
        <taxon>Ectothiorhodospiraceae</taxon>
        <taxon>Alkalilimnicola</taxon>
    </lineage>
</organism>
<sequence length="257" mass="29281">MSYNIQTGIETRYFGHYLTRGWRHVLPHPTRLSNLDRISQLISGFDVVGLQEVDAGSFRSGYINQVEYLATHAQFPCWYSQTNRNLGKVAQHSNGILSRFRPFAVNEYKLPGMIPGRGALAMRFGAPEASLDVVIVHLALGQRTRMRQLDFVAELLQDFQHPVVMGDFNCRSMSLEIDRLCTRGDLCEPLHHLHTFPSWRPQHNIDHILVAPTLKVEKAEVLDHPLSDHLPIVMQVGLPENLKLLPWPHMALEPPFP</sequence>
<reference evidence="3" key="1">
    <citation type="submission" date="2017-05" db="EMBL/GenBank/DDBJ databases">
        <authorList>
            <person name="Sharma S."/>
            <person name="Sidhu C."/>
            <person name="Pinnaka A.K."/>
        </authorList>
    </citation>
    <scope>NUCLEOTIDE SEQUENCE [LARGE SCALE GENOMIC DNA]</scope>
    <source>
        <strain evidence="3">AK93</strain>
    </source>
</reference>
<dbReference type="Pfam" id="PF03372">
    <property type="entry name" value="Exo_endo_phos"/>
    <property type="match status" value="1"/>
</dbReference>
<protein>
    <submittedName>
        <fullName evidence="2">Endonuclease</fullName>
    </submittedName>
</protein>